<dbReference type="PANTHER" id="PTHR46791:SF4">
    <property type="match status" value="1"/>
</dbReference>
<organism evidence="2 3">
    <name type="scientific">Fundulus heteroclitus</name>
    <name type="common">Killifish</name>
    <name type="synonym">Mummichog</name>
    <dbReference type="NCBI Taxonomy" id="8078"/>
    <lineage>
        <taxon>Eukaryota</taxon>
        <taxon>Metazoa</taxon>
        <taxon>Chordata</taxon>
        <taxon>Craniata</taxon>
        <taxon>Vertebrata</taxon>
        <taxon>Euteleostomi</taxon>
        <taxon>Actinopterygii</taxon>
        <taxon>Neopterygii</taxon>
        <taxon>Teleostei</taxon>
        <taxon>Neoteleostei</taxon>
        <taxon>Acanthomorphata</taxon>
        <taxon>Ovalentaria</taxon>
        <taxon>Atherinomorphae</taxon>
        <taxon>Cyprinodontiformes</taxon>
        <taxon>Fundulidae</taxon>
        <taxon>Fundulus</taxon>
    </lineage>
</organism>
<evidence type="ECO:0000259" key="1">
    <source>
        <dbReference type="PROSITE" id="PS50994"/>
    </source>
</evidence>
<dbReference type="InterPro" id="IPR036397">
    <property type="entry name" value="RNaseH_sf"/>
</dbReference>
<dbReference type="GO" id="GO:0015074">
    <property type="term" value="P:DNA integration"/>
    <property type="evidence" value="ECO:0007669"/>
    <property type="project" value="InterPro"/>
</dbReference>
<dbReference type="InterPro" id="IPR012337">
    <property type="entry name" value="RNaseH-like_sf"/>
</dbReference>
<dbReference type="PANTHER" id="PTHR46791">
    <property type="entry name" value="EXPRESSED PROTEIN"/>
    <property type="match status" value="1"/>
</dbReference>
<dbReference type="Proteomes" id="UP000265000">
    <property type="component" value="Unplaced"/>
</dbReference>
<dbReference type="AlphaFoldDB" id="A0A3Q2PM94"/>
<name>A0A3Q2PM94_FUNHE</name>
<feature type="domain" description="Integrase catalytic" evidence="1">
    <location>
        <begin position="219"/>
        <end position="402"/>
    </location>
</feature>
<dbReference type="GeneTree" id="ENSGT00940000165266"/>
<dbReference type="STRING" id="8078.ENSFHEP00000014416"/>
<dbReference type="Pfam" id="PF24764">
    <property type="entry name" value="rva_4"/>
    <property type="match status" value="1"/>
</dbReference>
<dbReference type="GO" id="GO:0003676">
    <property type="term" value="F:nucleic acid binding"/>
    <property type="evidence" value="ECO:0007669"/>
    <property type="project" value="InterPro"/>
</dbReference>
<protein>
    <recommendedName>
        <fullName evidence="1">Integrase catalytic domain-containing protein</fullName>
    </recommendedName>
</protein>
<proteinExistence type="predicted"/>
<reference evidence="2" key="2">
    <citation type="submission" date="2025-09" db="UniProtKB">
        <authorList>
            <consortium name="Ensembl"/>
        </authorList>
    </citation>
    <scope>IDENTIFICATION</scope>
</reference>
<dbReference type="Gene3D" id="3.30.420.10">
    <property type="entry name" value="Ribonuclease H-like superfamily/Ribonuclease H"/>
    <property type="match status" value="1"/>
</dbReference>
<evidence type="ECO:0000313" key="2">
    <source>
        <dbReference type="Ensembl" id="ENSFHEP00000014416.1"/>
    </source>
</evidence>
<keyword evidence="3" id="KW-1185">Reference proteome</keyword>
<dbReference type="InterPro" id="IPR001584">
    <property type="entry name" value="Integrase_cat-core"/>
</dbReference>
<dbReference type="PROSITE" id="PS50994">
    <property type="entry name" value="INTEGRASE"/>
    <property type="match status" value="1"/>
</dbReference>
<dbReference type="InterPro" id="IPR058913">
    <property type="entry name" value="Integrase_dom_put"/>
</dbReference>
<accession>A0A3Q2PM94</accession>
<evidence type="ECO:0000313" key="3">
    <source>
        <dbReference type="Proteomes" id="UP000265000"/>
    </source>
</evidence>
<dbReference type="Ensembl" id="ENSFHET00000022223.1">
    <property type="protein sequence ID" value="ENSFHEP00000014416.1"/>
    <property type="gene ID" value="ENSFHEG00000015973.1"/>
</dbReference>
<reference evidence="2" key="1">
    <citation type="submission" date="2025-08" db="UniProtKB">
        <authorList>
            <consortium name="Ensembl"/>
        </authorList>
    </citation>
    <scope>IDENTIFICATION</scope>
</reference>
<sequence length="493" mass="55789">MLLLYQRKSFRYTATMLSPPSCSVPLCPAGGGRWRVVMATYDEVVSELRHLATVLENNANVISIDFIIFRLDALKERVFQLAAHMDTDVDNVVFQNLEEAAHLLNSVANVNHTPGIAGRPAYILPVDALEGLLHAGLPVGAIARLFGVSETTVYRRMAENDISYDLREHLLTLQTVGNRLMKANHLRLAGCHHVNYYSLAVDHGVSMRTVQLHTARRRRYSVPAPNSLWHIDGNHKLIRWRFVVHGGIDGFSRLIVYLKAATNNRASTVCKCFLEAVGLYGVPSRVRSDKGGENVQVAHFMVSTRGPNRNSHLTGRSTHNQRIERLWRDVFGAVLDLFYTTFCNLEAEGLLNPDNEIQLYALHWAFLPQLDRHLQLFKDGWNHHRLRTERNQSPHLLWSQNQREGEDPYQVCSRNKSQGLCQNTQRVDMDYGIDWESPHGHHPEGVPVPDVQVPRPLTGVELQRLPDPQGPFCNVLNVYSEAISTLTDIFGEV</sequence>
<dbReference type="SUPFAM" id="SSF53098">
    <property type="entry name" value="Ribonuclease H-like"/>
    <property type="match status" value="1"/>
</dbReference>